<dbReference type="AlphaFoldDB" id="A0A853ID45"/>
<dbReference type="EMBL" id="JACCKB010000004">
    <property type="protein sequence ID" value="NYZ65326.1"/>
    <property type="molecule type" value="Genomic_DNA"/>
</dbReference>
<dbReference type="PANTHER" id="PTHR35089">
    <property type="entry name" value="CHAPERONE PROTEIN SKP"/>
    <property type="match status" value="1"/>
</dbReference>
<dbReference type="InterPro" id="IPR005632">
    <property type="entry name" value="Chaperone_Skp"/>
</dbReference>
<dbReference type="Gene3D" id="3.30.910.20">
    <property type="entry name" value="Skp domain"/>
    <property type="match status" value="1"/>
</dbReference>
<organism evidence="4 5">
    <name type="scientific">Spartinivicinus marinus</name>
    <dbReference type="NCBI Taxonomy" id="2994442"/>
    <lineage>
        <taxon>Bacteria</taxon>
        <taxon>Pseudomonadati</taxon>
        <taxon>Pseudomonadota</taxon>
        <taxon>Gammaproteobacteria</taxon>
        <taxon>Oceanospirillales</taxon>
        <taxon>Zooshikellaceae</taxon>
        <taxon>Spartinivicinus</taxon>
    </lineage>
</organism>
<evidence type="ECO:0000313" key="5">
    <source>
        <dbReference type="Proteomes" id="UP000569732"/>
    </source>
</evidence>
<keyword evidence="2" id="KW-0732">Signal</keyword>
<dbReference type="InterPro" id="IPR024930">
    <property type="entry name" value="Skp_dom_sf"/>
</dbReference>
<dbReference type="Proteomes" id="UP000569732">
    <property type="component" value="Unassembled WGS sequence"/>
</dbReference>
<evidence type="ECO:0000313" key="4">
    <source>
        <dbReference type="EMBL" id="NYZ65326.1"/>
    </source>
</evidence>
<name>A0A853ID45_9GAMM</name>
<comment type="caution">
    <text evidence="4">The sequence shown here is derived from an EMBL/GenBank/DDBJ whole genome shotgun (WGS) entry which is preliminary data.</text>
</comment>
<dbReference type="GO" id="GO:0050821">
    <property type="term" value="P:protein stabilization"/>
    <property type="evidence" value="ECO:0007669"/>
    <property type="project" value="TreeGrafter"/>
</dbReference>
<dbReference type="PANTHER" id="PTHR35089:SF1">
    <property type="entry name" value="CHAPERONE PROTEIN SKP"/>
    <property type="match status" value="1"/>
</dbReference>
<accession>A0A853ID45</accession>
<keyword evidence="3" id="KW-0175">Coiled coil</keyword>
<evidence type="ECO:0000256" key="1">
    <source>
        <dbReference type="ARBA" id="ARBA00009091"/>
    </source>
</evidence>
<dbReference type="GO" id="GO:0051082">
    <property type="term" value="F:unfolded protein binding"/>
    <property type="evidence" value="ECO:0007669"/>
    <property type="project" value="InterPro"/>
</dbReference>
<evidence type="ECO:0000256" key="2">
    <source>
        <dbReference type="ARBA" id="ARBA00022729"/>
    </source>
</evidence>
<dbReference type="Pfam" id="PF03938">
    <property type="entry name" value="OmpH"/>
    <property type="match status" value="1"/>
</dbReference>
<evidence type="ECO:0000256" key="3">
    <source>
        <dbReference type="SAM" id="Coils"/>
    </source>
</evidence>
<protein>
    <submittedName>
        <fullName evidence="4">OmpH family outer membrane protein</fullName>
    </submittedName>
</protein>
<dbReference type="GO" id="GO:0005829">
    <property type="term" value="C:cytosol"/>
    <property type="evidence" value="ECO:0007669"/>
    <property type="project" value="TreeGrafter"/>
</dbReference>
<sequence length="163" mass="18597">MVFAGFVFASLAPVTMAEVKVAVVDYQKALNQSDAAKKYLKQLENKFSSKVNNLKRLEADAKRINAKLKKDAAAMSNTERGKLQLELKRKAEDYQIQTKEFQAEKNKADREQFKKLKPKLDKAITEVAKANGYDLVLNRATAFYINPKHDITLKVIQKLNTYR</sequence>
<dbReference type="SUPFAM" id="SSF111384">
    <property type="entry name" value="OmpH-like"/>
    <property type="match status" value="1"/>
</dbReference>
<proteinExistence type="inferred from homology"/>
<comment type="similarity">
    <text evidence="1">Belongs to the Skp family.</text>
</comment>
<dbReference type="SMART" id="SM00935">
    <property type="entry name" value="OmpH"/>
    <property type="match status" value="1"/>
</dbReference>
<gene>
    <name evidence="4" type="ORF">H0A36_04840</name>
</gene>
<feature type="coiled-coil region" evidence="3">
    <location>
        <begin position="26"/>
        <end position="111"/>
    </location>
</feature>
<reference evidence="4 5" key="1">
    <citation type="submission" date="2020-07" db="EMBL/GenBank/DDBJ databases">
        <title>Endozoicomonas sp. nov., isolated from sediment.</title>
        <authorList>
            <person name="Gu T."/>
        </authorList>
    </citation>
    <scope>NUCLEOTIDE SEQUENCE [LARGE SCALE GENOMIC DNA]</scope>
    <source>
        <strain evidence="4 5">SM1973</strain>
    </source>
</reference>
<keyword evidence="5" id="KW-1185">Reference proteome</keyword>